<keyword evidence="1" id="KW-0378">Hydrolase</keyword>
<dbReference type="PRINTS" id="PR00111">
    <property type="entry name" value="ABHYDROLASE"/>
</dbReference>
<evidence type="ECO:0000259" key="2">
    <source>
        <dbReference type="Pfam" id="PF12697"/>
    </source>
</evidence>
<dbReference type="InterPro" id="IPR000073">
    <property type="entry name" value="AB_hydrolase_1"/>
</dbReference>
<dbReference type="EMBL" id="FNSD01000001">
    <property type="protein sequence ID" value="SEB43111.1"/>
    <property type="molecule type" value="Genomic_DNA"/>
</dbReference>
<dbReference type="PANTHER" id="PTHR43798">
    <property type="entry name" value="MONOACYLGLYCEROL LIPASE"/>
    <property type="match status" value="1"/>
</dbReference>
<dbReference type="Proteomes" id="UP000182409">
    <property type="component" value="Unassembled WGS sequence"/>
</dbReference>
<dbReference type="GO" id="GO:0016020">
    <property type="term" value="C:membrane"/>
    <property type="evidence" value="ECO:0007669"/>
    <property type="project" value="TreeGrafter"/>
</dbReference>
<dbReference type="Pfam" id="PF12697">
    <property type="entry name" value="Abhydrolase_6"/>
    <property type="match status" value="1"/>
</dbReference>
<dbReference type="InterPro" id="IPR050266">
    <property type="entry name" value="AB_hydrolase_sf"/>
</dbReference>
<sequence length="258" mass="27952">MKYTVGNSVLHVEVQGEGQSALVFLHYWGGTHRTWQGVAALLADSFRCVTYDSRGWGESKAGSDDFSISELADDAQALVRQRGLEKYVLIGHSMGGKVAQLLASRRPEGLTGLVLVAPASPAPTHFPEEAFQQQLHAYDNRDTVLQTINFLTSSPPSPELVEQIVSDSLSGSPAAVMAWPTTGLREDISAEVPKIDVPTLILAGEHDNLDSIEQHRREVLSRISRASLEVVSGSGHLIPIEAPQQLATAIKHFVSQLN</sequence>
<feature type="domain" description="AB hydrolase-1" evidence="2">
    <location>
        <begin position="22"/>
        <end position="248"/>
    </location>
</feature>
<dbReference type="AlphaFoldDB" id="A0A1H4JA56"/>
<evidence type="ECO:0000256" key="1">
    <source>
        <dbReference type="ARBA" id="ARBA00022801"/>
    </source>
</evidence>
<accession>A0A1H4JA56</accession>
<dbReference type="SUPFAM" id="SSF53474">
    <property type="entry name" value="alpha/beta-Hydrolases"/>
    <property type="match status" value="1"/>
</dbReference>
<name>A0A1H4JA56_9BACT</name>
<evidence type="ECO:0000313" key="3">
    <source>
        <dbReference type="EMBL" id="SEB43111.1"/>
    </source>
</evidence>
<dbReference type="InterPro" id="IPR029058">
    <property type="entry name" value="AB_hydrolase_fold"/>
</dbReference>
<gene>
    <name evidence="3" type="ORF">SAMN05443244_0473</name>
</gene>
<evidence type="ECO:0000313" key="4">
    <source>
        <dbReference type="Proteomes" id="UP000182409"/>
    </source>
</evidence>
<organism evidence="3 4">
    <name type="scientific">Terriglobus roseus</name>
    <dbReference type="NCBI Taxonomy" id="392734"/>
    <lineage>
        <taxon>Bacteria</taxon>
        <taxon>Pseudomonadati</taxon>
        <taxon>Acidobacteriota</taxon>
        <taxon>Terriglobia</taxon>
        <taxon>Terriglobales</taxon>
        <taxon>Acidobacteriaceae</taxon>
        <taxon>Terriglobus</taxon>
    </lineage>
</organism>
<reference evidence="3 4" key="1">
    <citation type="submission" date="2016-10" db="EMBL/GenBank/DDBJ databases">
        <authorList>
            <person name="de Groot N.N."/>
        </authorList>
    </citation>
    <scope>NUCLEOTIDE SEQUENCE [LARGE SCALE GENOMIC DNA]</scope>
    <source>
        <strain evidence="3 4">AB35.6</strain>
    </source>
</reference>
<dbReference type="PANTHER" id="PTHR43798:SF31">
    <property type="entry name" value="AB HYDROLASE SUPERFAMILY PROTEIN YCLE"/>
    <property type="match status" value="1"/>
</dbReference>
<protein>
    <submittedName>
        <fullName evidence="3">Pimeloyl-ACP methyl ester carboxylesterase</fullName>
    </submittedName>
</protein>
<dbReference type="Gene3D" id="3.40.50.1820">
    <property type="entry name" value="alpha/beta hydrolase"/>
    <property type="match status" value="1"/>
</dbReference>
<dbReference type="RefSeq" id="WP_074652172.1">
    <property type="nucleotide sequence ID" value="NZ_FNSD01000001.1"/>
</dbReference>
<proteinExistence type="predicted"/>
<dbReference type="GO" id="GO:0016787">
    <property type="term" value="F:hydrolase activity"/>
    <property type="evidence" value="ECO:0007669"/>
    <property type="project" value="UniProtKB-KW"/>
</dbReference>
<dbReference type="OrthoDB" id="9775557at2"/>